<evidence type="ECO:0000313" key="8">
    <source>
        <dbReference type="EMBL" id="VFJ56921.1"/>
    </source>
</evidence>
<dbReference type="Gene3D" id="2.40.10.340">
    <property type="entry name" value="Rod shape-determining protein MreC, domain 1"/>
    <property type="match status" value="1"/>
</dbReference>
<dbReference type="GO" id="GO:0008360">
    <property type="term" value="P:regulation of cell shape"/>
    <property type="evidence" value="ECO:0007669"/>
    <property type="project" value="UniProtKB-KW"/>
</dbReference>
<evidence type="ECO:0000313" key="9">
    <source>
        <dbReference type="EMBL" id="VFK09166.1"/>
    </source>
</evidence>
<dbReference type="NCBIfam" id="TIGR00219">
    <property type="entry name" value="mreC"/>
    <property type="match status" value="1"/>
</dbReference>
<reference evidence="7" key="1">
    <citation type="submission" date="2019-02" db="EMBL/GenBank/DDBJ databases">
        <authorList>
            <person name="Gruber-Vodicka R. H."/>
            <person name="Seah K. B. B."/>
        </authorList>
    </citation>
    <scope>NUCLEOTIDE SEQUENCE</scope>
    <source>
        <strain evidence="7">BECK_BZ163</strain>
        <strain evidence="9">BECK_BZ164</strain>
        <strain evidence="8">BECK_BZ165</strain>
    </source>
</reference>
<comment type="function">
    <text evidence="5">Involved in formation and maintenance of cell shape.</text>
</comment>
<evidence type="ECO:0000256" key="4">
    <source>
        <dbReference type="ARBA" id="ARBA00032089"/>
    </source>
</evidence>
<keyword evidence="3 5" id="KW-0133">Cell shape</keyword>
<dbReference type="AlphaFoldDB" id="A0A450SIH3"/>
<proteinExistence type="inferred from homology"/>
<evidence type="ECO:0000259" key="6">
    <source>
        <dbReference type="Pfam" id="PF04085"/>
    </source>
</evidence>
<dbReference type="Pfam" id="PF04085">
    <property type="entry name" value="MreC"/>
    <property type="match status" value="1"/>
</dbReference>
<dbReference type="PANTHER" id="PTHR34138:SF1">
    <property type="entry name" value="CELL SHAPE-DETERMINING PROTEIN MREC"/>
    <property type="match status" value="1"/>
</dbReference>
<comment type="similarity">
    <text evidence="1 5">Belongs to the MreC family.</text>
</comment>
<evidence type="ECO:0000256" key="3">
    <source>
        <dbReference type="ARBA" id="ARBA00022960"/>
    </source>
</evidence>
<dbReference type="Gene3D" id="2.40.10.350">
    <property type="entry name" value="Rod shape-determining protein MreC, domain 2"/>
    <property type="match status" value="1"/>
</dbReference>
<protein>
    <recommendedName>
        <fullName evidence="2 5">Cell shape-determining protein MreC</fullName>
    </recommendedName>
    <alternativeName>
        <fullName evidence="4 5">Cell shape protein MreC</fullName>
    </alternativeName>
</protein>
<accession>A0A450SIH3</accession>
<dbReference type="InterPro" id="IPR042175">
    <property type="entry name" value="Cell/Rod_MreC_2"/>
</dbReference>
<dbReference type="PANTHER" id="PTHR34138">
    <property type="entry name" value="CELL SHAPE-DETERMINING PROTEIN MREC"/>
    <property type="match status" value="1"/>
</dbReference>
<sequence length="275" mass="30327">MTFDHHGQYLNEARNHLSTVVLPLRYAVDMPFRMFSWIRSNLTSRTSLIAENDHLHRRHLLDQVKLGKLADLESENNRLRKLLGASEKVGEQVLIAELLAVDMDPFSRRVVLNKGTRDGVALGHSLIDTEGVMGQVVEVGPFSSTALLITDPSHALPVQINRDGFRSIALGTGAQDLLELSHIPNSVEIHIGDTLVTSGLGGRFPTGYPVGMVTHIDHDDGQSFVKVWVKPKAQLEHNREVLLVKRVEHAPVEDTLVEDIPAEDSGVAETAIPET</sequence>
<evidence type="ECO:0000256" key="2">
    <source>
        <dbReference type="ARBA" id="ARBA00013855"/>
    </source>
</evidence>
<dbReference type="InterPro" id="IPR055342">
    <property type="entry name" value="MreC_beta-barrel_core"/>
</dbReference>
<dbReference type="PIRSF" id="PIRSF038471">
    <property type="entry name" value="MreC"/>
    <property type="match status" value="1"/>
</dbReference>
<evidence type="ECO:0000313" key="7">
    <source>
        <dbReference type="EMBL" id="VFJ53170.1"/>
    </source>
</evidence>
<dbReference type="InterPro" id="IPR007221">
    <property type="entry name" value="MreC"/>
</dbReference>
<evidence type="ECO:0000256" key="1">
    <source>
        <dbReference type="ARBA" id="ARBA00009369"/>
    </source>
</evidence>
<dbReference type="EMBL" id="CAADFL010000097">
    <property type="protein sequence ID" value="VFK09166.1"/>
    <property type="molecule type" value="Genomic_DNA"/>
</dbReference>
<feature type="domain" description="Rod shape-determining protein MreC beta-barrel core" evidence="6">
    <location>
        <begin position="100"/>
        <end position="245"/>
    </location>
</feature>
<name>A0A450SIH3_9GAMM</name>
<dbReference type="EMBL" id="CAADFA010000188">
    <property type="protein sequence ID" value="VFJ56921.1"/>
    <property type="molecule type" value="Genomic_DNA"/>
</dbReference>
<gene>
    <name evidence="7" type="ORF">BECKFM1743A_GA0114220_101114</name>
    <name evidence="9" type="ORF">BECKFM1743B_GA0114221_100974</name>
    <name evidence="8" type="ORF">BECKFM1743C_GA0114222_101883</name>
</gene>
<dbReference type="InterPro" id="IPR042177">
    <property type="entry name" value="Cell/Rod_1"/>
</dbReference>
<organism evidence="7">
    <name type="scientific">Candidatus Kentrum sp. FM</name>
    <dbReference type="NCBI Taxonomy" id="2126340"/>
    <lineage>
        <taxon>Bacteria</taxon>
        <taxon>Pseudomonadati</taxon>
        <taxon>Pseudomonadota</taxon>
        <taxon>Gammaproteobacteria</taxon>
        <taxon>Candidatus Kentrum</taxon>
    </lineage>
</organism>
<dbReference type="GO" id="GO:0005886">
    <property type="term" value="C:plasma membrane"/>
    <property type="evidence" value="ECO:0007669"/>
    <property type="project" value="TreeGrafter"/>
</dbReference>
<evidence type="ECO:0000256" key="5">
    <source>
        <dbReference type="PIRNR" id="PIRNR038471"/>
    </source>
</evidence>
<dbReference type="EMBL" id="CAADEZ010000111">
    <property type="protein sequence ID" value="VFJ53170.1"/>
    <property type="molecule type" value="Genomic_DNA"/>
</dbReference>